<accession>A0A9P5U3B3</accession>
<dbReference type="EMBL" id="JADNRY010000102">
    <property type="protein sequence ID" value="KAF9065535.1"/>
    <property type="molecule type" value="Genomic_DNA"/>
</dbReference>
<feature type="region of interest" description="Disordered" evidence="1">
    <location>
        <begin position="135"/>
        <end position="163"/>
    </location>
</feature>
<feature type="compositionally biased region" description="Basic residues" evidence="1">
    <location>
        <begin position="146"/>
        <end position="155"/>
    </location>
</feature>
<evidence type="ECO:0000313" key="2">
    <source>
        <dbReference type="EMBL" id="KAF9065535.1"/>
    </source>
</evidence>
<reference evidence="2" key="1">
    <citation type="submission" date="2020-11" db="EMBL/GenBank/DDBJ databases">
        <authorList>
            <consortium name="DOE Joint Genome Institute"/>
            <person name="Ahrendt S."/>
            <person name="Riley R."/>
            <person name="Andreopoulos W."/>
            <person name="Labutti K."/>
            <person name="Pangilinan J."/>
            <person name="Ruiz-Duenas F.J."/>
            <person name="Barrasa J.M."/>
            <person name="Sanchez-Garcia M."/>
            <person name="Camarero S."/>
            <person name="Miyauchi S."/>
            <person name="Serrano A."/>
            <person name="Linde D."/>
            <person name="Babiker R."/>
            <person name="Drula E."/>
            <person name="Ayuso-Fernandez I."/>
            <person name="Pacheco R."/>
            <person name="Padilla G."/>
            <person name="Ferreira P."/>
            <person name="Barriuso J."/>
            <person name="Kellner H."/>
            <person name="Castanera R."/>
            <person name="Alfaro M."/>
            <person name="Ramirez L."/>
            <person name="Pisabarro A.G."/>
            <person name="Kuo A."/>
            <person name="Tritt A."/>
            <person name="Lipzen A."/>
            <person name="He G."/>
            <person name="Yan M."/>
            <person name="Ng V."/>
            <person name="Cullen D."/>
            <person name="Martin F."/>
            <person name="Rosso M.-N."/>
            <person name="Henrissat B."/>
            <person name="Hibbett D."/>
            <person name="Martinez A.T."/>
            <person name="Grigoriev I.V."/>
        </authorList>
    </citation>
    <scope>NUCLEOTIDE SEQUENCE</scope>
    <source>
        <strain evidence="2">AH 40177</strain>
    </source>
</reference>
<protein>
    <submittedName>
        <fullName evidence="2">Uncharacterized protein</fullName>
    </submittedName>
</protein>
<organism evidence="2 3">
    <name type="scientific">Rhodocollybia butyracea</name>
    <dbReference type="NCBI Taxonomy" id="206335"/>
    <lineage>
        <taxon>Eukaryota</taxon>
        <taxon>Fungi</taxon>
        <taxon>Dikarya</taxon>
        <taxon>Basidiomycota</taxon>
        <taxon>Agaricomycotina</taxon>
        <taxon>Agaricomycetes</taxon>
        <taxon>Agaricomycetidae</taxon>
        <taxon>Agaricales</taxon>
        <taxon>Marasmiineae</taxon>
        <taxon>Omphalotaceae</taxon>
        <taxon>Rhodocollybia</taxon>
    </lineage>
</organism>
<proteinExistence type="predicted"/>
<dbReference type="AlphaFoldDB" id="A0A9P5U3B3"/>
<sequence>MSAAISADYDKVKSEALAELVAYDKYYPSWIAKGRYSALFDLAATVGDSFARLVNFRPQLVADTDFHNSVFLARQKFESLEKVYGAAKPGETMEKPACYTTVKNLTGWIHQVRESSTPDEPATSVAAAINSISATPNADSGTVKPKGGRNRKRTPKSATIVDDNSSDEDLVSISAGDVVMGDSTLSALRTTTELSVDEAMPGATVTIEEPAPKTKCFSFHDSLAAEHGRVVKALQAEGSSTSAEAAPEGL</sequence>
<comment type="caution">
    <text evidence="2">The sequence shown here is derived from an EMBL/GenBank/DDBJ whole genome shotgun (WGS) entry which is preliminary data.</text>
</comment>
<evidence type="ECO:0000256" key="1">
    <source>
        <dbReference type="SAM" id="MobiDB-lite"/>
    </source>
</evidence>
<name>A0A9P5U3B3_9AGAR</name>
<gene>
    <name evidence="2" type="ORF">BDP27DRAFT_1424739</name>
</gene>
<keyword evidence="3" id="KW-1185">Reference proteome</keyword>
<dbReference type="Proteomes" id="UP000772434">
    <property type="component" value="Unassembled WGS sequence"/>
</dbReference>
<evidence type="ECO:0000313" key="3">
    <source>
        <dbReference type="Proteomes" id="UP000772434"/>
    </source>
</evidence>